<reference evidence="2" key="1">
    <citation type="submission" date="2020-01" db="EMBL/GenBank/DDBJ databases">
        <title>Identification and distribution of gene clusters putatively required for synthesis of sphingolipid metabolism inhibitors in phylogenetically diverse species of the filamentous fungus Fusarium.</title>
        <authorList>
            <person name="Kim H.-S."/>
            <person name="Busman M."/>
            <person name="Brown D.W."/>
            <person name="Divon H."/>
            <person name="Uhlig S."/>
            <person name="Proctor R.H."/>
        </authorList>
    </citation>
    <scope>NUCLEOTIDE SEQUENCE</scope>
    <source>
        <strain evidence="2">NRRL 53441</strain>
    </source>
</reference>
<gene>
    <name evidence="2" type="ORF">F53441_1749</name>
</gene>
<evidence type="ECO:0000313" key="2">
    <source>
        <dbReference type="EMBL" id="KAF4456028.1"/>
    </source>
</evidence>
<feature type="compositionally biased region" description="Basic and acidic residues" evidence="1">
    <location>
        <begin position="336"/>
        <end position="353"/>
    </location>
</feature>
<dbReference type="AlphaFoldDB" id="A0A8H4KVG0"/>
<accession>A0A8H4KVG0</accession>
<organism evidence="2 3">
    <name type="scientific">Fusarium austroafricanum</name>
    <dbReference type="NCBI Taxonomy" id="2364996"/>
    <lineage>
        <taxon>Eukaryota</taxon>
        <taxon>Fungi</taxon>
        <taxon>Dikarya</taxon>
        <taxon>Ascomycota</taxon>
        <taxon>Pezizomycotina</taxon>
        <taxon>Sordariomycetes</taxon>
        <taxon>Hypocreomycetidae</taxon>
        <taxon>Hypocreales</taxon>
        <taxon>Nectriaceae</taxon>
        <taxon>Fusarium</taxon>
        <taxon>Fusarium concolor species complex</taxon>
    </lineage>
</organism>
<keyword evidence="3" id="KW-1185">Reference proteome</keyword>
<dbReference type="EMBL" id="JAADJG010000070">
    <property type="protein sequence ID" value="KAF4456028.1"/>
    <property type="molecule type" value="Genomic_DNA"/>
</dbReference>
<feature type="compositionally biased region" description="Acidic residues" evidence="1">
    <location>
        <begin position="354"/>
        <end position="369"/>
    </location>
</feature>
<name>A0A8H4KVG0_9HYPO</name>
<evidence type="ECO:0000313" key="3">
    <source>
        <dbReference type="Proteomes" id="UP000605986"/>
    </source>
</evidence>
<dbReference type="OrthoDB" id="3204049at2759"/>
<feature type="compositionally biased region" description="Acidic residues" evidence="1">
    <location>
        <begin position="324"/>
        <end position="335"/>
    </location>
</feature>
<protein>
    <submittedName>
        <fullName evidence="2">Uncharacterized protein</fullName>
    </submittedName>
</protein>
<comment type="caution">
    <text evidence="2">The sequence shown here is derived from an EMBL/GenBank/DDBJ whole genome shotgun (WGS) entry which is preliminary data.</text>
</comment>
<dbReference type="Proteomes" id="UP000605986">
    <property type="component" value="Unassembled WGS sequence"/>
</dbReference>
<sequence length="523" mass="60573">MAHQADKLPWEALASLFELRQANSCQHDAYNLHARIQPDGQEKLTGFIKAFMECAGDEATRRRKLYPEKYDDPDGDEVIITDEVAKRITPTISRCDMERHFTESDLDAELILPPPSRGTLCPHTNEGDMCECSLPFKERKMSAFQRRRIQNDCYEFMKFNGDAYRNLEVVKTLLIHCEVEPILRSCADKEYELAKWWSTSECYCASATIGWVRIYHHAIEMYLILNILYCFPDVWNKDGFPVDDYRNLKAYQRTIWSCTKRENNSEVETFPHRDFFGIESTQFRSDPRPFDFARWKHIMKFDRVGLESYKELRLEEKRMIAGMEETDEESDEESDKDSQCESDDKTGQDKSGNESEDESSDESSDECELDNPEILEELFHSLEFYPYGLISYQDFLDFENPADYQPHANDIIHIRWILGQKGLPAELADDIIEYADYVPTRSLPLSGKPLHPQCRTELGRYLEQCWQIIVSCIMLGNELGEDKLGPETYVTGGIEGLVRDSVEGSLADMFQCGCDGVSDLFRH</sequence>
<proteinExistence type="predicted"/>
<feature type="region of interest" description="Disordered" evidence="1">
    <location>
        <begin position="322"/>
        <end position="369"/>
    </location>
</feature>
<evidence type="ECO:0000256" key="1">
    <source>
        <dbReference type="SAM" id="MobiDB-lite"/>
    </source>
</evidence>